<gene>
    <name evidence="9" type="ORF">DW352_13930</name>
</gene>
<keyword evidence="6" id="KW-1133">Transmembrane helix</keyword>
<feature type="region of interest" description="Disordered" evidence="5">
    <location>
        <begin position="558"/>
        <end position="579"/>
    </location>
</feature>
<dbReference type="CDD" id="cd06225">
    <property type="entry name" value="HAMP"/>
    <property type="match status" value="1"/>
</dbReference>
<feature type="domain" description="HAMP" evidence="8">
    <location>
        <begin position="229"/>
        <end position="282"/>
    </location>
</feature>
<dbReference type="SUPFAM" id="SSF58104">
    <property type="entry name" value="Methyl-accepting chemotaxis protein (MCP) signaling domain"/>
    <property type="match status" value="1"/>
</dbReference>
<keyword evidence="6" id="KW-0812">Transmembrane</keyword>
<dbReference type="InterPro" id="IPR051310">
    <property type="entry name" value="MCP_chemotaxis"/>
</dbReference>
<dbReference type="Proteomes" id="UP000254889">
    <property type="component" value="Chromosome"/>
</dbReference>
<dbReference type="AlphaFoldDB" id="A0A345ZX68"/>
<feature type="transmembrane region" description="Helical" evidence="6">
    <location>
        <begin position="207"/>
        <end position="227"/>
    </location>
</feature>
<feature type="transmembrane region" description="Helical" evidence="6">
    <location>
        <begin position="12"/>
        <end position="33"/>
    </location>
</feature>
<feature type="domain" description="Methyl-accepting transducer" evidence="7">
    <location>
        <begin position="287"/>
        <end position="516"/>
    </location>
</feature>
<dbReference type="SMART" id="SM00283">
    <property type="entry name" value="MA"/>
    <property type="match status" value="1"/>
</dbReference>
<dbReference type="KEGG" id="ptaw:DW352_13930"/>
<dbReference type="InterPro" id="IPR004089">
    <property type="entry name" value="MCPsignal_dom"/>
</dbReference>
<protein>
    <submittedName>
        <fullName evidence="9">HAMP domain-containing protein</fullName>
    </submittedName>
</protein>
<evidence type="ECO:0000313" key="10">
    <source>
        <dbReference type="Proteomes" id="UP000254889"/>
    </source>
</evidence>
<dbReference type="InterPro" id="IPR004090">
    <property type="entry name" value="Chemotax_Me-accpt_rcpt"/>
</dbReference>
<dbReference type="GO" id="GO:0006935">
    <property type="term" value="P:chemotaxis"/>
    <property type="evidence" value="ECO:0007669"/>
    <property type="project" value="UniProtKB-KW"/>
</dbReference>
<name>A0A345ZX68_9HYPH</name>
<dbReference type="GO" id="GO:0007165">
    <property type="term" value="P:signal transduction"/>
    <property type="evidence" value="ECO:0007669"/>
    <property type="project" value="UniProtKB-KW"/>
</dbReference>
<dbReference type="Pfam" id="PF00015">
    <property type="entry name" value="MCPsignal"/>
    <property type="match status" value="1"/>
</dbReference>
<comment type="similarity">
    <text evidence="3">Belongs to the methyl-accepting chemotaxis (MCP) protein family.</text>
</comment>
<dbReference type="RefSeq" id="WP_115691894.1">
    <property type="nucleotide sequence ID" value="NZ_CP031417.1"/>
</dbReference>
<evidence type="ECO:0000259" key="7">
    <source>
        <dbReference type="PROSITE" id="PS50111"/>
    </source>
</evidence>
<dbReference type="PROSITE" id="PS50885">
    <property type="entry name" value="HAMP"/>
    <property type="match status" value="1"/>
</dbReference>
<evidence type="ECO:0000259" key="8">
    <source>
        <dbReference type="PROSITE" id="PS50885"/>
    </source>
</evidence>
<dbReference type="PANTHER" id="PTHR43531:SF11">
    <property type="entry name" value="METHYL-ACCEPTING CHEMOTAXIS PROTEIN 3"/>
    <property type="match status" value="1"/>
</dbReference>
<dbReference type="EMBL" id="CP031417">
    <property type="protein sequence ID" value="AXK81515.1"/>
    <property type="molecule type" value="Genomic_DNA"/>
</dbReference>
<dbReference type="GO" id="GO:0016020">
    <property type="term" value="C:membrane"/>
    <property type="evidence" value="ECO:0007669"/>
    <property type="project" value="UniProtKB-SubCell"/>
</dbReference>
<evidence type="ECO:0000256" key="5">
    <source>
        <dbReference type="SAM" id="MobiDB-lite"/>
    </source>
</evidence>
<keyword evidence="4" id="KW-0807">Transducer</keyword>
<keyword evidence="10" id="KW-1185">Reference proteome</keyword>
<dbReference type="CDD" id="cd11386">
    <property type="entry name" value="MCP_signal"/>
    <property type="match status" value="1"/>
</dbReference>
<keyword evidence="2" id="KW-0145">Chemotaxis</keyword>
<evidence type="ECO:0000256" key="6">
    <source>
        <dbReference type="SAM" id="Phobius"/>
    </source>
</evidence>
<keyword evidence="6" id="KW-0472">Membrane</keyword>
<evidence type="ECO:0000256" key="4">
    <source>
        <dbReference type="PROSITE-ProRule" id="PRU00284"/>
    </source>
</evidence>
<organism evidence="9 10">
    <name type="scientific">Pseudolabrys taiwanensis</name>
    <dbReference type="NCBI Taxonomy" id="331696"/>
    <lineage>
        <taxon>Bacteria</taxon>
        <taxon>Pseudomonadati</taxon>
        <taxon>Pseudomonadota</taxon>
        <taxon>Alphaproteobacteria</taxon>
        <taxon>Hyphomicrobiales</taxon>
        <taxon>Xanthobacteraceae</taxon>
        <taxon>Pseudolabrys</taxon>
    </lineage>
</organism>
<dbReference type="OrthoDB" id="3378718at2"/>
<evidence type="ECO:0000256" key="3">
    <source>
        <dbReference type="ARBA" id="ARBA00029447"/>
    </source>
</evidence>
<evidence type="ECO:0000313" key="9">
    <source>
        <dbReference type="EMBL" id="AXK81515.1"/>
    </source>
</evidence>
<accession>A0A345ZX68</accession>
<comment type="subcellular location">
    <subcellularLocation>
        <location evidence="1">Membrane</location>
    </subcellularLocation>
</comment>
<dbReference type="Pfam" id="PF00672">
    <property type="entry name" value="HAMP"/>
    <property type="match status" value="1"/>
</dbReference>
<dbReference type="PANTHER" id="PTHR43531">
    <property type="entry name" value="PROTEIN ICFG"/>
    <property type="match status" value="1"/>
</dbReference>
<dbReference type="Gene3D" id="1.10.287.950">
    <property type="entry name" value="Methyl-accepting chemotaxis protein"/>
    <property type="match status" value="1"/>
</dbReference>
<evidence type="ECO:0000256" key="1">
    <source>
        <dbReference type="ARBA" id="ARBA00004370"/>
    </source>
</evidence>
<dbReference type="PROSITE" id="PS50111">
    <property type="entry name" value="CHEMOTAXIS_TRANSDUC_2"/>
    <property type="match status" value="1"/>
</dbReference>
<evidence type="ECO:0000256" key="2">
    <source>
        <dbReference type="ARBA" id="ARBA00022500"/>
    </source>
</evidence>
<proteinExistence type="inferred from homology"/>
<dbReference type="FunFam" id="1.10.287.950:FF:000001">
    <property type="entry name" value="Methyl-accepting chemotaxis sensory transducer"/>
    <property type="match status" value="1"/>
</dbReference>
<dbReference type="PRINTS" id="PR00260">
    <property type="entry name" value="CHEMTRNSDUCR"/>
</dbReference>
<reference evidence="9 10" key="1">
    <citation type="submission" date="2018-07" db="EMBL/GenBank/DDBJ databases">
        <authorList>
            <person name="Quirk P.G."/>
            <person name="Krulwich T.A."/>
        </authorList>
    </citation>
    <scope>NUCLEOTIDE SEQUENCE [LARGE SCALE GENOMIC DNA]</scope>
    <source>
        <strain evidence="9 10">CC-BB4</strain>
    </source>
</reference>
<dbReference type="GO" id="GO:0004888">
    <property type="term" value="F:transmembrane signaling receptor activity"/>
    <property type="evidence" value="ECO:0007669"/>
    <property type="project" value="InterPro"/>
</dbReference>
<sequence>MIRLSDISISAKLMFISSLGIVLVGGMIGMQIYGNRLINEANADATRQLENATRFASIESAIRNTQLSNRSLRLVPDLNALESERQTVNARFKVVAAKIEDATASVYEADQRERLAQLKALAEQYIAGSQDIVRIRAEHIRSTADKSEAGVAKTAALWTEVNRVSRDKTQKAGADISALSEKAAAVSQEYARRSIDRAETMASSIEWMNLGLTIATMAVLIGAAIFGRTSIARPLKRLIVPIGEVAKGHFNVKVEGTGRGDEIGQIASAVSAMVTQMSATITEIKRAASEVNGASSEIAGATTDLSQRTEEQAASLEETSAAMEQISSAVKNSSFNAERANGSAAEACAVAGEGGAIVSRAIGAMAKIEDSSRKISDIIGVIDEIARQTNLLALNAAVEAARAGEAGRGFAVVASEVRSLAQRSSQAAKDIKTLITNSGAQVDEGVQLVNHTGEALKKIVESVREVATLVDEIARASVEQSSGLDQINTALTQMDEVTQKNAALVEENAATAKSLEMQARTMDDHVSYFKLGAAPAPPLALPASPAPAQARVAHPVRALPAGPRTTAPRKRAANDWQDF</sequence>
<dbReference type="InterPro" id="IPR003660">
    <property type="entry name" value="HAMP_dom"/>
</dbReference>
<dbReference type="SMART" id="SM00304">
    <property type="entry name" value="HAMP"/>
    <property type="match status" value="1"/>
</dbReference>